<reference evidence="8" key="2">
    <citation type="journal article" date="2023" name="Biology">
        <title>Prokaryotic Life Associated with Coal-Fire Gas Vents Revealed by Metagenomics.</title>
        <authorList>
            <person name="Kadnikov V.V."/>
            <person name="Mardanov A.V."/>
            <person name="Beletsky A.V."/>
            <person name="Karnachuk O.V."/>
            <person name="Ravin N.V."/>
        </authorList>
    </citation>
    <scope>NUCLEOTIDE SEQUENCE</scope>
    <source>
        <strain evidence="8">Bu02</strain>
    </source>
</reference>
<keyword evidence="1 6" id="KW-0004">4Fe-4S</keyword>
<comment type="cofactor">
    <cofactor evidence="6">
        <name>[4Fe-4S] cluster</name>
        <dbReference type="ChEBI" id="CHEBI:49883"/>
    </cofactor>
    <text evidence="6">Binds 1 [4Fe-4S] cluster per subunit.</text>
</comment>
<dbReference type="HAMAP" id="MF_01027">
    <property type="entry name" value="LeuC_type2"/>
    <property type="match status" value="1"/>
</dbReference>
<evidence type="ECO:0000256" key="2">
    <source>
        <dbReference type="ARBA" id="ARBA00022723"/>
    </source>
</evidence>
<dbReference type="GO" id="GO:0009098">
    <property type="term" value="P:L-leucine biosynthetic process"/>
    <property type="evidence" value="ECO:0007669"/>
    <property type="project" value="UniProtKB-UniRule"/>
</dbReference>
<comment type="similarity">
    <text evidence="6">Belongs to the aconitase/IPM isomerase family. LeuC type 2 subfamily.</text>
</comment>
<evidence type="ECO:0000256" key="3">
    <source>
        <dbReference type="ARBA" id="ARBA00023004"/>
    </source>
</evidence>
<proteinExistence type="inferred from homology"/>
<dbReference type="EMBL" id="CP062796">
    <property type="protein sequence ID" value="QUL98197.1"/>
    <property type="molecule type" value="Genomic_DNA"/>
</dbReference>
<feature type="binding site" evidence="6">
    <location>
        <position position="359"/>
    </location>
    <ligand>
        <name>[4Fe-4S] cluster</name>
        <dbReference type="ChEBI" id="CHEBI:49883"/>
    </ligand>
</feature>
<dbReference type="NCBIfam" id="NF001614">
    <property type="entry name" value="PRK00402.1"/>
    <property type="match status" value="1"/>
</dbReference>
<evidence type="ECO:0000256" key="1">
    <source>
        <dbReference type="ARBA" id="ARBA00022485"/>
    </source>
</evidence>
<dbReference type="NCBIfam" id="TIGR02086">
    <property type="entry name" value="IPMI_arch"/>
    <property type="match status" value="1"/>
</dbReference>
<dbReference type="InterPro" id="IPR015931">
    <property type="entry name" value="Acnase/IPM_dHydase_lsu_aba_1/3"/>
</dbReference>
<dbReference type="InterPro" id="IPR050067">
    <property type="entry name" value="IPM_dehydratase_rel_enz"/>
</dbReference>
<sequence>MGKTIAEKILSQKSGKDARSGEFVVAKVDFVMATDTNGPDAMTYFEKIGKKVFDPDRVAFTVDHMSPCPTSVAANVHKRMAEFRDKYGITLYKVGDGICHELIPETGKIVPGDLVVGADSHTTTYGALNVFSTGLGSSDIACCMATGEMWFRVPESVKVNLKGSLRYPATAKDVALELLRKIGTSGALYKALEFGGDGVKTLDMAGRFTLSNMSVEMGAKAGIMEADEKTYAWYPFGMKRQPNPVAPDPDAEYESSIDVELGEVEPLVACPHNPDNVKKVREVAGTKVNQVVIGYCTNGRVEDLEAAAKVLSGRKVHPEVRLIVSPASRWVYQRIVDLGIARTLVEAGAAIMTPGCGVCAGYHSGVLADGDVCVSTTNRNFKGRMGNPNAEIYLASPATAAACAVAGEIIDPRDL</sequence>
<dbReference type="NCBIfam" id="TIGR01343">
    <property type="entry name" value="hacA_fam"/>
    <property type="match status" value="1"/>
</dbReference>
<name>A0AAT9LD03_9FIRM</name>
<comment type="catalytic activity">
    <reaction evidence="6">
        <text>(2R,3S)-3-isopropylmalate = (2S)-2-isopropylmalate</text>
        <dbReference type="Rhea" id="RHEA:32287"/>
        <dbReference type="ChEBI" id="CHEBI:1178"/>
        <dbReference type="ChEBI" id="CHEBI:35121"/>
        <dbReference type="EC" id="4.2.1.33"/>
    </reaction>
</comment>
<keyword evidence="4 6" id="KW-0411">Iron-sulfur</keyword>
<evidence type="ECO:0000256" key="6">
    <source>
        <dbReference type="HAMAP-Rule" id="MF_01027"/>
    </source>
</evidence>
<dbReference type="SUPFAM" id="SSF53732">
    <property type="entry name" value="Aconitase iron-sulfur domain"/>
    <property type="match status" value="1"/>
</dbReference>
<comment type="subunit">
    <text evidence="6">Heterodimer of LeuC and LeuD.</text>
</comment>
<dbReference type="InterPro" id="IPR033941">
    <property type="entry name" value="IPMI_cat"/>
</dbReference>
<gene>
    <name evidence="6" type="primary">leuC</name>
    <name evidence="8" type="ORF">IMF26_09165</name>
</gene>
<comment type="function">
    <text evidence="6">Catalyzes the isomerization between 2-isopropylmalate and 3-isopropylmalate, via the formation of 2-isopropylmaleate.</text>
</comment>
<dbReference type="PANTHER" id="PTHR43822">
    <property type="entry name" value="HOMOACONITASE, MITOCHONDRIAL-RELATED"/>
    <property type="match status" value="1"/>
</dbReference>
<dbReference type="GO" id="GO:0051539">
    <property type="term" value="F:4 iron, 4 sulfur cluster binding"/>
    <property type="evidence" value="ECO:0007669"/>
    <property type="project" value="UniProtKB-KW"/>
</dbReference>
<comment type="pathway">
    <text evidence="6">Amino-acid biosynthesis; L-leucine biosynthesis; L-leucine from 3-methyl-2-oxobutanoate: step 2/4.</text>
</comment>
<feature type="domain" description="Aconitase/3-isopropylmalate dehydratase large subunit alpha/beta/alpha" evidence="7">
    <location>
        <begin position="7"/>
        <end position="407"/>
    </location>
</feature>
<organism evidence="8">
    <name type="scientific">Candidatus Fermentithermobacillus carboniphilus</name>
    <dbReference type="NCBI Taxonomy" id="3085328"/>
    <lineage>
        <taxon>Bacteria</taxon>
        <taxon>Bacillati</taxon>
        <taxon>Bacillota</taxon>
        <taxon>Candidatus Fermentithermobacillia</taxon>
        <taxon>Candidatus Fermentithermobacillales</taxon>
        <taxon>Candidatus Fermentithermobacillaceae</taxon>
        <taxon>Candidatus Fermentithermobacillus</taxon>
    </lineage>
</organism>
<keyword evidence="6" id="KW-0432">Leucine biosynthesis</keyword>
<keyword evidence="5 6" id="KW-0456">Lyase</keyword>
<keyword evidence="2 6" id="KW-0479">Metal-binding</keyword>
<dbReference type="KEGG" id="fcz:IMF26_09165"/>
<evidence type="ECO:0000313" key="8">
    <source>
        <dbReference type="EMBL" id="QUL98197.1"/>
    </source>
</evidence>
<evidence type="ECO:0000259" key="7">
    <source>
        <dbReference type="Pfam" id="PF00330"/>
    </source>
</evidence>
<dbReference type="Pfam" id="PF00330">
    <property type="entry name" value="Aconitase"/>
    <property type="match status" value="1"/>
</dbReference>
<dbReference type="CDD" id="cd01583">
    <property type="entry name" value="IPMI"/>
    <property type="match status" value="1"/>
</dbReference>
<dbReference type="InterPro" id="IPR011826">
    <property type="entry name" value="HAcnase/IPMdehydase_lsu_prok"/>
</dbReference>
<dbReference type="GO" id="GO:0046872">
    <property type="term" value="F:metal ion binding"/>
    <property type="evidence" value="ECO:0007669"/>
    <property type="project" value="UniProtKB-KW"/>
</dbReference>
<feature type="binding site" evidence="6">
    <location>
        <position position="296"/>
    </location>
    <ligand>
        <name>[4Fe-4S] cluster</name>
        <dbReference type="ChEBI" id="CHEBI:49883"/>
    </ligand>
</feature>
<dbReference type="AlphaFoldDB" id="A0AAT9LD03"/>
<feature type="binding site" evidence="6">
    <location>
        <position position="356"/>
    </location>
    <ligand>
        <name>[4Fe-4S] cluster</name>
        <dbReference type="ChEBI" id="CHEBI:49883"/>
    </ligand>
</feature>
<dbReference type="InterPro" id="IPR036008">
    <property type="entry name" value="Aconitase_4Fe-4S_dom"/>
</dbReference>
<dbReference type="PANTHER" id="PTHR43822:SF2">
    <property type="entry name" value="HOMOACONITASE, MITOCHONDRIAL"/>
    <property type="match status" value="1"/>
</dbReference>
<keyword evidence="6" id="KW-0100">Branched-chain amino acid biosynthesis</keyword>
<keyword evidence="6" id="KW-0028">Amino-acid biosynthesis</keyword>
<protein>
    <recommendedName>
        <fullName evidence="6">3-isopropylmalate dehydratase large subunit</fullName>
        <ecNumber evidence="6">4.2.1.33</ecNumber>
    </recommendedName>
    <alternativeName>
        <fullName evidence="6">Alpha-IPM isomerase</fullName>
        <shortName evidence="6">IPMI</shortName>
    </alternativeName>
    <alternativeName>
        <fullName evidence="6">Isopropylmalate isomerase</fullName>
    </alternativeName>
</protein>
<dbReference type="EC" id="4.2.1.33" evidence="6"/>
<evidence type="ECO:0000256" key="5">
    <source>
        <dbReference type="ARBA" id="ARBA00023239"/>
    </source>
</evidence>
<dbReference type="PRINTS" id="PR00415">
    <property type="entry name" value="ACONITASE"/>
</dbReference>
<dbReference type="Gene3D" id="3.30.499.10">
    <property type="entry name" value="Aconitase, domain 3"/>
    <property type="match status" value="2"/>
</dbReference>
<dbReference type="GO" id="GO:0003861">
    <property type="term" value="F:3-isopropylmalate dehydratase activity"/>
    <property type="evidence" value="ECO:0007669"/>
    <property type="project" value="UniProtKB-UniRule"/>
</dbReference>
<reference evidence="8" key="1">
    <citation type="submission" date="2020-10" db="EMBL/GenBank/DDBJ databases">
        <authorList>
            <person name="Kadnikov V."/>
            <person name="Beletsky A.V."/>
            <person name="Mardanov A.V."/>
            <person name="Karnachuk O.V."/>
            <person name="Ravin N.V."/>
        </authorList>
    </citation>
    <scope>NUCLEOTIDE SEQUENCE</scope>
    <source>
        <strain evidence="8">Bu02</strain>
    </source>
</reference>
<dbReference type="InterPro" id="IPR006251">
    <property type="entry name" value="Homoacnase/IPMdehydase_lsu"/>
</dbReference>
<keyword evidence="3 6" id="KW-0408">Iron</keyword>
<accession>A0AAT9LD03</accession>
<dbReference type="InterPro" id="IPR001030">
    <property type="entry name" value="Acoase/IPM_deHydtase_lsu_aba"/>
</dbReference>
<evidence type="ECO:0000256" key="4">
    <source>
        <dbReference type="ARBA" id="ARBA00023014"/>
    </source>
</evidence>